<reference evidence="2 3" key="1">
    <citation type="journal article" date="2016" name="Nat. Commun.">
        <title>Thousands of microbial genomes shed light on interconnected biogeochemical processes in an aquifer system.</title>
        <authorList>
            <person name="Anantharaman K."/>
            <person name="Brown C.T."/>
            <person name="Hug L.A."/>
            <person name="Sharon I."/>
            <person name="Castelle C.J."/>
            <person name="Probst A.J."/>
            <person name="Thomas B.C."/>
            <person name="Singh A."/>
            <person name="Wilkins M.J."/>
            <person name="Karaoz U."/>
            <person name="Brodie E.L."/>
            <person name="Williams K.H."/>
            <person name="Hubbard S.S."/>
            <person name="Banfield J.F."/>
        </authorList>
    </citation>
    <scope>NUCLEOTIDE SEQUENCE [LARGE SCALE GENOMIC DNA]</scope>
    <source>
        <strain evidence="3">RIFCSPLOWO2_12_FULL_64_10</strain>
    </source>
</reference>
<evidence type="ECO:0000313" key="2">
    <source>
        <dbReference type="EMBL" id="OGG51988.1"/>
    </source>
</evidence>
<dbReference type="PANTHER" id="PTHR15239:SF6">
    <property type="entry name" value="RIBOSOME QUALITY CONTROL COMPLEX SUBUNIT NEMF"/>
    <property type="match status" value="1"/>
</dbReference>
<dbReference type="InterPro" id="IPR051608">
    <property type="entry name" value="RQC_Subunit_NEMF"/>
</dbReference>
<proteinExistence type="predicted"/>
<organism evidence="2 3">
    <name type="scientific">Handelsmanbacteria sp. (strain RIFCSPLOWO2_12_FULL_64_10)</name>
    <dbReference type="NCBI Taxonomy" id="1817868"/>
    <lineage>
        <taxon>Bacteria</taxon>
        <taxon>Candidatus Handelsmaniibacteriota</taxon>
    </lineage>
</organism>
<comment type="caution">
    <text evidence="2">The sequence shown here is derived from an EMBL/GenBank/DDBJ whole genome shotgun (WGS) entry which is preliminary data.</text>
</comment>
<evidence type="ECO:0000313" key="3">
    <source>
        <dbReference type="Proteomes" id="UP000178606"/>
    </source>
</evidence>
<dbReference type="InterPro" id="IPR008532">
    <property type="entry name" value="NFACT_RNA-bd"/>
</dbReference>
<dbReference type="Pfam" id="PF05670">
    <property type="entry name" value="NFACT-R_1"/>
    <property type="match status" value="1"/>
</dbReference>
<dbReference type="AlphaFoldDB" id="A0A1F6CS22"/>
<gene>
    <name evidence="2" type="ORF">A3F84_15300</name>
</gene>
<accession>A0A1F6CS22</accession>
<sequence length="127" mass="14241">MANRGRGWRSIEVDGFEILVGRGARENDELTFQVAEPQDLWLHVSGCAGSHVVVRNPEDLSEIPRHVVERAAELAAWHSKARKARGKVEVHVCRVSDVSKRRSAPPGEVTLRRWDAVKVYPRGPAEE</sequence>
<evidence type="ECO:0000259" key="1">
    <source>
        <dbReference type="Pfam" id="PF05670"/>
    </source>
</evidence>
<dbReference type="GO" id="GO:0043023">
    <property type="term" value="F:ribosomal large subunit binding"/>
    <property type="evidence" value="ECO:0007669"/>
    <property type="project" value="TreeGrafter"/>
</dbReference>
<name>A0A1F6CS22_HANXR</name>
<dbReference type="GO" id="GO:0000049">
    <property type="term" value="F:tRNA binding"/>
    <property type="evidence" value="ECO:0007669"/>
    <property type="project" value="TreeGrafter"/>
</dbReference>
<feature type="domain" description="NFACT RNA-binding" evidence="1">
    <location>
        <begin position="12"/>
        <end position="111"/>
    </location>
</feature>
<dbReference type="Proteomes" id="UP000178606">
    <property type="component" value="Unassembled WGS sequence"/>
</dbReference>
<protein>
    <submittedName>
        <fullName evidence="2">Fibronectin-binding protein</fullName>
    </submittedName>
</protein>
<dbReference type="GO" id="GO:0072344">
    <property type="term" value="P:rescue of stalled ribosome"/>
    <property type="evidence" value="ECO:0007669"/>
    <property type="project" value="TreeGrafter"/>
</dbReference>
<dbReference type="GO" id="GO:1990112">
    <property type="term" value="C:RQC complex"/>
    <property type="evidence" value="ECO:0007669"/>
    <property type="project" value="TreeGrafter"/>
</dbReference>
<dbReference type="PANTHER" id="PTHR15239">
    <property type="entry name" value="NUCLEAR EXPORT MEDIATOR FACTOR NEMF"/>
    <property type="match status" value="1"/>
</dbReference>
<dbReference type="EMBL" id="MFKF01000162">
    <property type="protein sequence ID" value="OGG51988.1"/>
    <property type="molecule type" value="Genomic_DNA"/>
</dbReference>